<dbReference type="STRING" id="1392250.A0A2I2G147"/>
<keyword evidence="1" id="KW-0805">Transcription regulation</keyword>
<organism evidence="5 6">
    <name type="scientific">Aspergillus steynii IBT 23096</name>
    <dbReference type="NCBI Taxonomy" id="1392250"/>
    <lineage>
        <taxon>Eukaryota</taxon>
        <taxon>Fungi</taxon>
        <taxon>Dikarya</taxon>
        <taxon>Ascomycota</taxon>
        <taxon>Pezizomycotina</taxon>
        <taxon>Eurotiomycetes</taxon>
        <taxon>Eurotiomycetidae</taxon>
        <taxon>Eurotiales</taxon>
        <taxon>Aspergillaceae</taxon>
        <taxon>Aspergillus</taxon>
        <taxon>Aspergillus subgen. Circumdati</taxon>
    </lineage>
</organism>
<dbReference type="RefSeq" id="XP_024701909.1">
    <property type="nucleotide sequence ID" value="XM_024853475.1"/>
</dbReference>
<keyword evidence="3" id="KW-0539">Nucleus</keyword>
<dbReference type="GO" id="GO:0006351">
    <property type="term" value="P:DNA-templated transcription"/>
    <property type="evidence" value="ECO:0007669"/>
    <property type="project" value="InterPro"/>
</dbReference>
<comment type="caution">
    <text evidence="5">The sequence shown here is derived from an EMBL/GenBank/DDBJ whole genome shotgun (WGS) entry which is preliminary data.</text>
</comment>
<proteinExistence type="predicted"/>
<reference evidence="5 6" key="1">
    <citation type="submission" date="2016-12" db="EMBL/GenBank/DDBJ databases">
        <title>The genomes of Aspergillus section Nigri reveals drivers in fungal speciation.</title>
        <authorList>
            <consortium name="DOE Joint Genome Institute"/>
            <person name="Vesth T.C."/>
            <person name="Nybo J."/>
            <person name="Theobald S."/>
            <person name="Brandl J."/>
            <person name="Frisvad J.C."/>
            <person name="Nielsen K.F."/>
            <person name="Lyhne E.K."/>
            <person name="Kogle M.E."/>
            <person name="Kuo A."/>
            <person name="Riley R."/>
            <person name="Clum A."/>
            <person name="Nolan M."/>
            <person name="Lipzen A."/>
            <person name="Salamov A."/>
            <person name="Henrissat B."/>
            <person name="Wiebenga A."/>
            <person name="De Vries R.P."/>
            <person name="Grigoriev I.V."/>
            <person name="Mortensen U.H."/>
            <person name="Andersen M.R."/>
            <person name="Baker S.E."/>
        </authorList>
    </citation>
    <scope>NUCLEOTIDE SEQUENCE [LARGE SCALE GENOMIC DNA]</scope>
    <source>
        <strain evidence="5 6">IBT 23096</strain>
    </source>
</reference>
<dbReference type="OrthoDB" id="2212170at2759"/>
<keyword evidence="2" id="KW-0804">Transcription</keyword>
<dbReference type="InterPro" id="IPR007219">
    <property type="entry name" value="XnlR_reg_dom"/>
</dbReference>
<dbReference type="PANTHER" id="PTHR47425:SF2">
    <property type="entry name" value="FARB-RELATED"/>
    <property type="match status" value="1"/>
</dbReference>
<feature type="domain" description="Xylanolytic transcriptional activator regulatory" evidence="4">
    <location>
        <begin position="31"/>
        <end position="177"/>
    </location>
</feature>
<keyword evidence="6" id="KW-1185">Reference proteome</keyword>
<dbReference type="VEuPathDB" id="FungiDB:P170DRAFT_477488"/>
<dbReference type="GO" id="GO:0008270">
    <property type="term" value="F:zinc ion binding"/>
    <property type="evidence" value="ECO:0007669"/>
    <property type="project" value="InterPro"/>
</dbReference>
<protein>
    <recommendedName>
        <fullName evidence="4">Xylanolytic transcriptional activator regulatory domain-containing protein</fullName>
    </recommendedName>
</protein>
<dbReference type="CDD" id="cd12148">
    <property type="entry name" value="fungal_TF_MHR"/>
    <property type="match status" value="1"/>
</dbReference>
<evidence type="ECO:0000256" key="1">
    <source>
        <dbReference type="ARBA" id="ARBA00023015"/>
    </source>
</evidence>
<dbReference type="GO" id="GO:0003677">
    <property type="term" value="F:DNA binding"/>
    <property type="evidence" value="ECO:0007669"/>
    <property type="project" value="InterPro"/>
</dbReference>
<evidence type="ECO:0000256" key="2">
    <source>
        <dbReference type="ARBA" id="ARBA00023163"/>
    </source>
</evidence>
<dbReference type="AlphaFoldDB" id="A0A2I2G147"/>
<dbReference type="Proteomes" id="UP000234275">
    <property type="component" value="Unassembled WGS sequence"/>
</dbReference>
<dbReference type="GeneID" id="36561173"/>
<evidence type="ECO:0000313" key="6">
    <source>
        <dbReference type="Proteomes" id="UP000234275"/>
    </source>
</evidence>
<dbReference type="InterPro" id="IPR052761">
    <property type="entry name" value="Fungal_Detox/Toxin_TFs"/>
</dbReference>
<dbReference type="Pfam" id="PF04082">
    <property type="entry name" value="Fungal_trans"/>
    <property type="match status" value="1"/>
</dbReference>
<evidence type="ECO:0000256" key="3">
    <source>
        <dbReference type="ARBA" id="ARBA00023242"/>
    </source>
</evidence>
<evidence type="ECO:0000259" key="4">
    <source>
        <dbReference type="Pfam" id="PF04082"/>
    </source>
</evidence>
<gene>
    <name evidence="5" type="ORF">P170DRAFT_477488</name>
</gene>
<dbReference type="EMBL" id="MSFO01000006">
    <property type="protein sequence ID" value="PLB46607.1"/>
    <property type="molecule type" value="Genomic_DNA"/>
</dbReference>
<accession>A0A2I2G147</accession>
<dbReference type="PANTHER" id="PTHR47425">
    <property type="entry name" value="FARB-RELATED"/>
    <property type="match status" value="1"/>
</dbReference>
<sequence length="334" mass="38350">MALYLEQKDIKYLGRKGALTIPSPQFRRELLKSFFLWVQPSVPILDLNVQFHAMVVDEELCGISLLLFHAVMFAASRFVDIDCIKREGYESRRAARECLYRRAKALFELDCEQDRLSHVQAILLMIYWDGPRKGERDAAHWMGSCISLAMSIGLHQDPDPNTMTPAQQRIWKRTWWSMHNHARNTCPDLLSMVSIMEADSPSMVTLDDFELQIASREVRSIFGESEVACSLEYQKTQALLFIEKTKLCQIFQLSTLTGQLSGVVYGDNGIDLETPSTLIDPDELSWWLAQRTPETTHRLPLSPYPMPLLECHKSTLQPVLKIPVKSQRSERNTF</sequence>
<name>A0A2I2G147_9EURO</name>
<evidence type="ECO:0000313" key="5">
    <source>
        <dbReference type="EMBL" id="PLB46607.1"/>
    </source>
</evidence>